<protein>
    <submittedName>
        <fullName evidence="1">Uncharacterized protein</fullName>
    </submittedName>
</protein>
<reference evidence="1" key="1">
    <citation type="journal article" date="2021" name="Proc. Natl. Acad. Sci. U.S.A.">
        <title>A Catalog of Tens of Thousands of Viruses from Human Metagenomes Reveals Hidden Associations with Chronic Diseases.</title>
        <authorList>
            <person name="Tisza M.J."/>
            <person name="Buck C.B."/>
        </authorList>
    </citation>
    <scope>NUCLEOTIDE SEQUENCE</scope>
    <source>
        <strain evidence="1">CtNDP2</strain>
    </source>
</reference>
<name>A0A8S5NE94_9CAUD</name>
<organism evidence="1">
    <name type="scientific">Siphoviridae sp. ctNDP2</name>
    <dbReference type="NCBI Taxonomy" id="2826265"/>
    <lineage>
        <taxon>Viruses</taxon>
        <taxon>Duplodnaviria</taxon>
        <taxon>Heunggongvirae</taxon>
        <taxon>Uroviricota</taxon>
        <taxon>Caudoviricetes</taxon>
    </lineage>
</organism>
<sequence length="36" mass="4245">MLSNGECSRHPFLLSETSALLMLNKMMQYAEFYFIK</sequence>
<dbReference type="EMBL" id="BK015150">
    <property type="protein sequence ID" value="DAD93022.1"/>
    <property type="molecule type" value="Genomic_DNA"/>
</dbReference>
<evidence type="ECO:0000313" key="1">
    <source>
        <dbReference type="EMBL" id="DAD93022.1"/>
    </source>
</evidence>
<proteinExistence type="predicted"/>
<accession>A0A8S5NE94</accession>